<organism evidence="7">
    <name type="scientific">Thraustochytrium aureum</name>
    <dbReference type="NCBI Taxonomy" id="42467"/>
    <lineage>
        <taxon>Eukaryota</taxon>
        <taxon>Sar</taxon>
        <taxon>Stramenopiles</taxon>
        <taxon>Bigyra</taxon>
        <taxon>Labyrinthulomycetes</taxon>
        <taxon>Thraustochytrida</taxon>
        <taxon>Thraustochytriidae</taxon>
        <taxon>Thraustochytrium</taxon>
    </lineage>
</organism>
<keyword evidence="7" id="KW-0496">Mitochondrion</keyword>
<feature type="domain" description="NADH:quinone oxidoreductase/Mrp antiporter transmembrane" evidence="6">
    <location>
        <begin position="132"/>
        <end position="427"/>
    </location>
</feature>
<keyword evidence="7" id="KW-0560">Oxidoreductase</keyword>
<keyword evidence="3 5" id="KW-1133">Transmembrane helix</keyword>
<dbReference type="HAMAP" id="MF_00445">
    <property type="entry name" value="NDH1_NuoN_1"/>
    <property type="match status" value="1"/>
</dbReference>
<keyword evidence="4 5" id="KW-0472">Membrane</keyword>
<dbReference type="AlphaFoldDB" id="Q9G4D9"/>
<dbReference type="GO" id="GO:0042773">
    <property type="term" value="P:ATP synthesis coupled electron transport"/>
    <property type="evidence" value="ECO:0007669"/>
    <property type="project" value="InterPro"/>
</dbReference>
<dbReference type="Pfam" id="PF00361">
    <property type="entry name" value="Proton_antipo_M"/>
    <property type="match status" value="1"/>
</dbReference>
<feature type="transmembrane region" description="Helical" evidence="5">
    <location>
        <begin position="380"/>
        <end position="403"/>
    </location>
</feature>
<feature type="transmembrane region" description="Helical" evidence="5">
    <location>
        <begin position="85"/>
        <end position="101"/>
    </location>
</feature>
<gene>
    <name evidence="7" type="primary">nad2</name>
</gene>
<reference evidence="7" key="1">
    <citation type="submission" date="2000-12" db="EMBL/GenBank/DDBJ databases">
        <title>Phylogenetic relationships of stramenopile algae, based on complete mitochondrial genome sequences.</title>
        <authorList>
            <person name="Burger G."/>
            <person name="Lang B.F."/>
            <person name="Gray W.M.M.W."/>
        </authorList>
    </citation>
    <scope>NUCLEOTIDE SEQUENCE</scope>
</reference>
<feature type="transmembrane region" description="Helical" evidence="5">
    <location>
        <begin position="136"/>
        <end position="153"/>
    </location>
</feature>
<dbReference type="InterPro" id="IPR001750">
    <property type="entry name" value="ND/Mrp_TM"/>
</dbReference>
<sequence length="500" mass="57238">MLPFYTDSFIKIFPEIFIGLSICYLLVFCSFYGTKPFIKTLDIQLVSHRASFFILFLVSFLLLNSFFISGFSFFGTFFVSFSTQIIKLFSLVFVLSFFFFGSSTFHKQYPCSFEFFILVLFSIFGIFIIVNSNDLLGIYLGLELQSLCIYALVSSSKKSAFSTEAGLKYFVMGAFSSGLLLFGFSLIYGFAGTSHISVLSNLFSVNFFDISSIFINIGVLLFFIGILFKLAVSPWHMWAPDVYEGAPSNVAIFISISPKIFIFYVLVKLSYSCFFSFSFIWGPFLLACGFLSIVFGSFGALSQKKLKRFFVFSSISHIGYCIVSLSCSSFLGLQNSFFYIFLYLIISFPLWSLFVLTLSFRQKGPIYLDELEQFFKYNSFYSFTFCIILFSIAGIPPLAGFYSKIFVFFSLMESNIVLASVIIVLLGTLGSVYYLKVIKIFFFTTFFNRINSYLSKRSFFIEFSFFQSLIISYFFIFILFFGINPSFPYIVAHLITLENY</sequence>
<feature type="transmembrane region" description="Helical" evidence="5">
    <location>
        <begin position="12"/>
        <end position="32"/>
    </location>
</feature>
<evidence type="ECO:0000259" key="6">
    <source>
        <dbReference type="Pfam" id="PF00361"/>
    </source>
</evidence>
<feature type="transmembrane region" description="Helical" evidence="5">
    <location>
        <begin position="415"/>
        <end position="438"/>
    </location>
</feature>
<keyword evidence="2 5" id="KW-0812">Transmembrane</keyword>
<evidence type="ECO:0000256" key="1">
    <source>
        <dbReference type="ARBA" id="ARBA00004141"/>
    </source>
</evidence>
<evidence type="ECO:0000256" key="2">
    <source>
        <dbReference type="ARBA" id="ARBA00022692"/>
    </source>
</evidence>
<dbReference type="EC" id="1.6.5.3" evidence="7"/>
<evidence type="ECO:0000256" key="4">
    <source>
        <dbReference type="ARBA" id="ARBA00023136"/>
    </source>
</evidence>
<feature type="transmembrane region" description="Helical" evidence="5">
    <location>
        <begin position="279"/>
        <end position="302"/>
    </location>
</feature>
<comment type="subcellular location">
    <subcellularLocation>
        <location evidence="1">Membrane</location>
        <topology evidence="1">Multi-pass membrane protein</topology>
    </subcellularLocation>
</comment>
<protein>
    <submittedName>
        <fullName evidence="7">NADH dehydrogenase subunit 2</fullName>
        <ecNumber evidence="7">1.6.5.3</ecNumber>
    </submittedName>
</protein>
<geneLocation type="mitochondrion" evidence="7"/>
<dbReference type="EMBL" id="AF288091">
    <property type="protein sequence ID" value="AAG23661.1"/>
    <property type="molecule type" value="Genomic_DNA"/>
</dbReference>
<name>Q9G4D9_9STRA</name>
<feature type="transmembrane region" description="Helical" evidence="5">
    <location>
        <begin position="459"/>
        <end position="483"/>
    </location>
</feature>
<feature type="transmembrane region" description="Helical" evidence="5">
    <location>
        <begin position="309"/>
        <end position="331"/>
    </location>
</feature>
<dbReference type="GO" id="GO:0016491">
    <property type="term" value="F:oxidoreductase activity"/>
    <property type="evidence" value="ECO:0007669"/>
    <property type="project" value="UniProtKB-KW"/>
</dbReference>
<dbReference type="NCBIfam" id="TIGR01770">
    <property type="entry name" value="NDH_I_N"/>
    <property type="match status" value="1"/>
</dbReference>
<feature type="transmembrane region" description="Helical" evidence="5">
    <location>
        <begin position="249"/>
        <end position="267"/>
    </location>
</feature>
<accession>Q9G4D9</accession>
<evidence type="ECO:0000256" key="5">
    <source>
        <dbReference type="SAM" id="Phobius"/>
    </source>
</evidence>
<dbReference type="PANTHER" id="PTHR22773">
    <property type="entry name" value="NADH DEHYDROGENASE"/>
    <property type="match status" value="1"/>
</dbReference>
<proteinExistence type="inferred from homology"/>
<evidence type="ECO:0000313" key="7">
    <source>
        <dbReference type="EMBL" id="AAG23661.1"/>
    </source>
</evidence>
<feature type="transmembrane region" description="Helical" evidence="5">
    <location>
        <begin position="113"/>
        <end position="130"/>
    </location>
</feature>
<feature type="transmembrane region" description="Helical" evidence="5">
    <location>
        <begin position="165"/>
        <end position="190"/>
    </location>
</feature>
<feature type="transmembrane region" description="Helical" evidence="5">
    <location>
        <begin position="210"/>
        <end position="228"/>
    </location>
</feature>
<feature type="transmembrane region" description="Helical" evidence="5">
    <location>
        <begin position="52"/>
        <end position="79"/>
    </location>
</feature>
<feature type="transmembrane region" description="Helical" evidence="5">
    <location>
        <begin position="337"/>
        <end position="360"/>
    </location>
</feature>
<dbReference type="InterPro" id="IPR010096">
    <property type="entry name" value="NADH-Q_OxRdtase_suN/2"/>
</dbReference>
<dbReference type="GO" id="GO:0008137">
    <property type="term" value="F:NADH dehydrogenase (ubiquinone) activity"/>
    <property type="evidence" value="ECO:0007669"/>
    <property type="project" value="InterPro"/>
</dbReference>
<evidence type="ECO:0000256" key="3">
    <source>
        <dbReference type="ARBA" id="ARBA00022989"/>
    </source>
</evidence>
<dbReference type="GO" id="GO:0016020">
    <property type="term" value="C:membrane"/>
    <property type="evidence" value="ECO:0007669"/>
    <property type="project" value="UniProtKB-SubCell"/>
</dbReference>